<dbReference type="InterPro" id="IPR032675">
    <property type="entry name" value="LRR_dom_sf"/>
</dbReference>
<keyword evidence="2" id="KW-1185">Reference proteome</keyword>
<dbReference type="Gene3D" id="3.80.10.10">
    <property type="entry name" value="Ribonuclease Inhibitor"/>
    <property type="match status" value="1"/>
</dbReference>
<comment type="caution">
    <text evidence="1">The sequence shown here is derived from an EMBL/GenBank/DDBJ whole genome shotgun (WGS) entry which is preliminary data.</text>
</comment>
<evidence type="ECO:0000313" key="2">
    <source>
        <dbReference type="Proteomes" id="UP001556367"/>
    </source>
</evidence>
<protein>
    <recommendedName>
        <fullName evidence="3">F-box domain-containing protein</fullName>
    </recommendedName>
</protein>
<dbReference type="Proteomes" id="UP001556367">
    <property type="component" value="Unassembled WGS sequence"/>
</dbReference>
<gene>
    <name evidence="1" type="ORF">HGRIS_003040</name>
</gene>
<evidence type="ECO:0000313" key="1">
    <source>
        <dbReference type="EMBL" id="KAL0956938.1"/>
    </source>
</evidence>
<reference evidence="2" key="1">
    <citation type="submission" date="2024-06" db="EMBL/GenBank/DDBJ databases">
        <title>Multi-omics analyses provide insights into the biosynthesis of the anticancer antibiotic pleurotin in Hohenbuehelia grisea.</title>
        <authorList>
            <person name="Weaver J.A."/>
            <person name="Alberti F."/>
        </authorList>
    </citation>
    <scope>NUCLEOTIDE SEQUENCE [LARGE SCALE GENOMIC DNA]</scope>
    <source>
        <strain evidence="2">T-177</strain>
    </source>
</reference>
<dbReference type="EMBL" id="JASNQZ010000006">
    <property type="protein sequence ID" value="KAL0956938.1"/>
    <property type="molecule type" value="Genomic_DNA"/>
</dbReference>
<name>A0ABR3JNI7_9AGAR</name>
<organism evidence="1 2">
    <name type="scientific">Hohenbuehelia grisea</name>
    <dbReference type="NCBI Taxonomy" id="104357"/>
    <lineage>
        <taxon>Eukaryota</taxon>
        <taxon>Fungi</taxon>
        <taxon>Dikarya</taxon>
        <taxon>Basidiomycota</taxon>
        <taxon>Agaricomycotina</taxon>
        <taxon>Agaricomycetes</taxon>
        <taxon>Agaricomycetidae</taxon>
        <taxon>Agaricales</taxon>
        <taxon>Pleurotineae</taxon>
        <taxon>Pleurotaceae</taxon>
        <taxon>Hohenbuehelia</taxon>
    </lineage>
</organism>
<proteinExistence type="predicted"/>
<accession>A0ABR3JNI7</accession>
<evidence type="ECO:0008006" key="3">
    <source>
        <dbReference type="Google" id="ProtNLM"/>
    </source>
</evidence>
<dbReference type="SUPFAM" id="SSF52047">
    <property type="entry name" value="RNI-like"/>
    <property type="match status" value="1"/>
</dbReference>
<sequence length="564" mass="62981">MSFVEDIDSIMTGPCPESMYERPLHLSLTILRSGVIPTQAEDMLVRKQIAVAIDNAEDIDDELKSLRESQTQNAVRIEKLLATRQRLALAIHLHKNAVERVPARTLPSDILSLIFLEFVRSSTSYPQVYQASRLSDTKAYPASHTFLSRVRFSKPPGDTPWTLGMVCKKWRDVACSTSSLWSRFQVVLSCTESDDGADFFVKHFLERSGSHPLEVKITLADDCNPRIRHPVSDTWGQDLDTHAILERICKESNRWAYVHLEITQKLLGNMQTIVQGNLSLLRHVELAVSGAAPHTFDIFAVAPRLRRIELRVARSVTENFFQLPWEQIEVVDALTLDENSLTAFCKSHLVLQQARLSFTENGTLGDSVENPTPFEKLRELALTGSCRLLLAMHTPALESLGLSSPSISSAQVLPGFCLRSLGGLKKLSISSLNLNVEGIMRILKTLPHLASLELRIQNQSLLEDLLHALSYDNQSTIPPLPRLDHIGIFNDKAQISPTILDFISSRSPSSRWLSGTWQSLSTAHIEMNLGGAAEEIDAVKSRMIMLRSGGVRITGQYRNYGTMI</sequence>